<gene>
    <name evidence="2" type="ORF">NOCA2490033</name>
</gene>
<reference evidence="2" key="1">
    <citation type="submission" date="2015-08" db="EMBL/GenBank/DDBJ databases">
        <authorList>
            <person name="Babu N.S."/>
            <person name="Beckwith C.J."/>
            <person name="Beseler K.G."/>
            <person name="Brison A."/>
            <person name="Carone J.V."/>
            <person name="Caskin T.P."/>
            <person name="Diamond M."/>
            <person name="Durham M.E."/>
            <person name="Foxe J.M."/>
            <person name="Go M."/>
            <person name="Henderson B.A."/>
            <person name="Jones I.B."/>
            <person name="McGettigan J.A."/>
            <person name="Micheletti S.J."/>
            <person name="Nasrallah M.E."/>
            <person name="Ortiz D."/>
            <person name="Piller C.R."/>
            <person name="Privatt S.R."/>
            <person name="Schneider S.L."/>
            <person name="Sharp S."/>
            <person name="Smith T.C."/>
            <person name="Stanton J.D."/>
            <person name="Ullery H.E."/>
            <person name="Wilson R.J."/>
            <person name="Serrano M.G."/>
            <person name="Buck G."/>
            <person name="Lee V."/>
            <person name="Wang Y."/>
            <person name="Carvalho R."/>
            <person name="Voegtly L."/>
            <person name="Shi R."/>
            <person name="Duckworth R."/>
            <person name="Johnson A."/>
            <person name="Loviza R."/>
            <person name="Walstead R."/>
            <person name="Shah Z."/>
            <person name="Kiflezghi M."/>
            <person name="Wade K."/>
            <person name="Ball S.L."/>
            <person name="Bradley K.W."/>
            <person name="Asai D.J."/>
            <person name="Bowman C.A."/>
            <person name="Russell D.A."/>
            <person name="Pope W.H."/>
            <person name="Jacobs-Sera D."/>
            <person name="Hendrix R.W."/>
            <person name="Hatfull G.F."/>
        </authorList>
    </citation>
    <scope>NUCLEOTIDE SEQUENCE</scope>
</reference>
<dbReference type="AlphaFoldDB" id="A0A2P2C8H7"/>
<proteinExistence type="predicted"/>
<accession>A0A2P2C8H7</accession>
<protein>
    <recommendedName>
        <fullName evidence="3">Abortive infection protein</fullName>
    </recommendedName>
</protein>
<evidence type="ECO:0008006" key="3">
    <source>
        <dbReference type="Google" id="ProtNLM"/>
    </source>
</evidence>
<feature type="transmembrane region" description="Helical" evidence="1">
    <location>
        <begin position="29"/>
        <end position="54"/>
    </location>
</feature>
<sequence>MAPVVLLSLTSAGVFYAWLKDRSGSVWPVAFAHATESGLATFGAITVVSAVLLLRGRTWGAARTGTV</sequence>
<keyword evidence="1" id="KW-0812">Transmembrane</keyword>
<keyword evidence="1" id="KW-0472">Membrane</keyword>
<organism evidence="2">
    <name type="scientific">metagenome</name>
    <dbReference type="NCBI Taxonomy" id="256318"/>
    <lineage>
        <taxon>unclassified sequences</taxon>
        <taxon>metagenomes</taxon>
    </lineage>
</organism>
<evidence type="ECO:0000313" key="2">
    <source>
        <dbReference type="EMBL" id="CUR58307.1"/>
    </source>
</evidence>
<keyword evidence="1" id="KW-1133">Transmembrane helix</keyword>
<dbReference type="EMBL" id="CZKA01000044">
    <property type="protein sequence ID" value="CUR58307.1"/>
    <property type="molecule type" value="Genomic_DNA"/>
</dbReference>
<evidence type="ECO:0000256" key="1">
    <source>
        <dbReference type="SAM" id="Phobius"/>
    </source>
</evidence>
<name>A0A2P2C8H7_9ZZZZ</name>